<keyword evidence="9 13" id="KW-0472">Membrane</keyword>
<feature type="region of interest" description="Disordered" evidence="12">
    <location>
        <begin position="1"/>
        <end position="25"/>
    </location>
</feature>
<feature type="transmembrane region" description="Helical" evidence="13">
    <location>
        <begin position="32"/>
        <end position="65"/>
    </location>
</feature>
<organism evidence="15 16">
    <name type="scientific">Dipteronia dyeriana</name>
    <dbReference type="NCBI Taxonomy" id="168575"/>
    <lineage>
        <taxon>Eukaryota</taxon>
        <taxon>Viridiplantae</taxon>
        <taxon>Streptophyta</taxon>
        <taxon>Embryophyta</taxon>
        <taxon>Tracheophyta</taxon>
        <taxon>Spermatophyta</taxon>
        <taxon>Magnoliopsida</taxon>
        <taxon>eudicotyledons</taxon>
        <taxon>Gunneridae</taxon>
        <taxon>Pentapetalae</taxon>
        <taxon>rosids</taxon>
        <taxon>malvids</taxon>
        <taxon>Sapindales</taxon>
        <taxon>Sapindaceae</taxon>
        <taxon>Hippocastanoideae</taxon>
        <taxon>Acereae</taxon>
        <taxon>Dipteronia</taxon>
    </lineage>
</organism>
<keyword evidence="6 11" id="KW-0863">Zinc-finger</keyword>
<reference evidence="15" key="1">
    <citation type="journal article" date="2023" name="Plant J.">
        <title>Genome sequences and population genomics provide insights into the demographic history, inbreeding, and mutation load of two 'living fossil' tree species of Dipteronia.</title>
        <authorList>
            <person name="Feng Y."/>
            <person name="Comes H.P."/>
            <person name="Chen J."/>
            <person name="Zhu S."/>
            <person name="Lu R."/>
            <person name="Zhang X."/>
            <person name="Li P."/>
            <person name="Qiu J."/>
            <person name="Olsen K.M."/>
            <person name="Qiu Y."/>
        </authorList>
    </citation>
    <scope>NUCLEOTIDE SEQUENCE</scope>
    <source>
        <strain evidence="15">KIB01</strain>
    </source>
</reference>
<dbReference type="Gene3D" id="3.30.40.10">
    <property type="entry name" value="Zinc/RING finger domain, C3HC4 (zinc finger)"/>
    <property type="match status" value="1"/>
</dbReference>
<keyword evidence="7" id="KW-0862">Zinc</keyword>
<comment type="caution">
    <text evidence="15">The sequence shown here is derived from an EMBL/GenBank/DDBJ whole genome shotgun (WGS) entry which is preliminary data.</text>
</comment>
<dbReference type="PROSITE" id="PS50089">
    <property type="entry name" value="ZF_RING_2"/>
    <property type="match status" value="1"/>
</dbReference>
<evidence type="ECO:0000256" key="4">
    <source>
        <dbReference type="ARBA" id="ARBA00022692"/>
    </source>
</evidence>
<comment type="similarity">
    <text evidence="10">Belongs to the RING-type zinc finger family. ATL subfamily.</text>
</comment>
<evidence type="ECO:0000313" key="15">
    <source>
        <dbReference type="EMBL" id="KAK2646515.1"/>
    </source>
</evidence>
<dbReference type="Proteomes" id="UP001280121">
    <property type="component" value="Unassembled WGS sequence"/>
</dbReference>
<evidence type="ECO:0000256" key="13">
    <source>
        <dbReference type="SAM" id="Phobius"/>
    </source>
</evidence>
<name>A0AAD9WY93_9ROSI</name>
<evidence type="ECO:0000256" key="3">
    <source>
        <dbReference type="ARBA" id="ARBA00012483"/>
    </source>
</evidence>
<evidence type="ECO:0000256" key="10">
    <source>
        <dbReference type="ARBA" id="ARBA00024209"/>
    </source>
</evidence>
<evidence type="ECO:0000313" key="16">
    <source>
        <dbReference type="Proteomes" id="UP001280121"/>
    </source>
</evidence>
<keyword evidence="5" id="KW-0479">Metal-binding</keyword>
<protein>
    <recommendedName>
        <fullName evidence="3">RING-type E3 ubiquitin transferase</fullName>
        <ecNumber evidence="3">2.3.2.27</ecNumber>
    </recommendedName>
</protein>
<dbReference type="SMART" id="SM00184">
    <property type="entry name" value="RING"/>
    <property type="match status" value="1"/>
</dbReference>
<evidence type="ECO:0000256" key="2">
    <source>
        <dbReference type="ARBA" id="ARBA00004370"/>
    </source>
</evidence>
<keyword evidence="4 13" id="KW-0812">Transmembrane</keyword>
<keyword evidence="16" id="KW-1185">Reference proteome</keyword>
<dbReference type="GO" id="GO:0008270">
    <property type="term" value="F:zinc ion binding"/>
    <property type="evidence" value="ECO:0007669"/>
    <property type="project" value="UniProtKB-KW"/>
</dbReference>
<dbReference type="Pfam" id="PF13639">
    <property type="entry name" value="zf-RING_2"/>
    <property type="match status" value="1"/>
</dbReference>
<evidence type="ECO:0000256" key="12">
    <source>
        <dbReference type="SAM" id="MobiDB-lite"/>
    </source>
</evidence>
<evidence type="ECO:0000256" key="7">
    <source>
        <dbReference type="ARBA" id="ARBA00022833"/>
    </source>
</evidence>
<dbReference type="PANTHER" id="PTHR46539">
    <property type="entry name" value="E3 UBIQUITIN-PROTEIN LIGASE ATL42"/>
    <property type="match status" value="1"/>
</dbReference>
<dbReference type="InterPro" id="IPR013083">
    <property type="entry name" value="Znf_RING/FYVE/PHD"/>
</dbReference>
<proteinExistence type="inferred from homology"/>
<dbReference type="GO" id="GO:0061630">
    <property type="term" value="F:ubiquitin protein ligase activity"/>
    <property type="evidence" value="ECO:0007669"/>
    <property type="project" value="UniProtKB-EC"/>
</dbReference>
<dbReference type="EC" id="2.3.2.27" evidence="3"/>
<dbReference type="SUPFAM" id="SSF57850">
    <property type="entry name" value="RING/U-box"/>
    <property type="match status" value="1"/>
</dbReference>
<evidence type="ECO:0000259" key="14">
    <source>
        <dbReference type="PROSITE" id="PS50089"/>
    </source>
</evidence>
<feature type="domain" description="RING-type" evidence="14">
    <location>
        <begin position="118"/>
        <end position="160"/>
    </location>
</feature>
<dbReference type="PANTHER" id="PTHR46539:SF9">
    <property type="entry name" value="RING-H2 FINGER PROTEIN ATL56"/>
    <property type="match status" value="1"/>
</dbReference>
<gene>
    <name evidence="15" type="ORF">Ddye_021710</name>
</gene>
<evidence type="ECO:0000256" key="8">
    <source>
        <dbReference type="ARBA" id="ARBA00022989"/>
    </source>
</evidence>
<evidence type="ECO:0000256" key="6">
    <source>
        <dbReference type="ARBA" id="ARBA00022771"/>
    </source>
</evidence>
<evidence type="ECO:0000256" key="5">
    <source>
        <dbReference type="ARBA" id="ARBA00022723"/>
    </source>
</evidence>
<dbReference type="GO" id="GO:0016020">
    <property type="term" value="C:membrane"/>
    <property type="evidence" value="ECO:0007669"/>
    <property type="project" value="UniProtKB-SubCell"/>
</dbReference>
<accession>A0AAD9WY93</accession>
<evidence type="ECO:0000256" key="9">
    <source>
        <dbReference type="ARBA" id="ARBA00023136"/>
    </source>
</evidence>
<comment type="catalytic activity">
    <reaction evidence="1">
        <text>S-ubiquitinyl-[E2 ubiquitin-conjugating enzyme]-L-cysteine + [acceptor protein]-L-lysine = [E2 ubiquitin-conjugating enzyme]-L-cysteine + N(6)-ubiquitinyl-[acceptor protein]-L-lysine.</text>
        <dbReference type="EC" id="2.3.2.27"/>
    </reaction>
</comment>
<comment type="subcellular location">
    <subcellularLocation>
        <location evidence="2">Membrane</location>
    </subcellularLocation>
</comment>
<sequence length="185" mass="21129">MPSSAVDHHHHHHHEAPPAAPPKPDTTKLVSLLLKAIIMTLITTLFFLLIGLASLFFLPLFLTSLHRHHRRNRNRNRLHRNKPDLSTVFSPKDVKKLPQFRFSLRPGPEPEPEHQPECVVCLEGFRQGQWCRRLVGCGHVFHKKCVDTWLVKVAACPTCRTPWMQDAESGARWEGLPRGEIGASR</sequence>
<keyword evidence="8 13" id="KW-1133">Transmembrane helix</keyword>
<evidence type="ECO:0000256" key="11">
    <source>
        <dbReference type="PROSITE-ProRule" id="PRU00175"/>
    </source>
</evidence>
<evidence type="ECO:0000256" key="1">
    <source>
        <dbReference type="ARBA" id="ARBA00000900"/>
    </source>
</evidence>
<dbReference type="EMBL" id="JANJYI010000006">
    <property type="protein sequence ID" value="KAK2646515.1"/>
    <property type="molecule type" value="Genomic_DNA"/>
</dbReference>
<dbReference type="InterPro" id="IPR001841">
    <property type="entry name" value="Znf_RING"/>
</dbReference>
<dbReference type="AlphaFoldDB" id="A0AAD9WY93"/>